<proteinExistence type="predicted"/>
<protein>
    <submittedName>
        <fullName evidence="1">Uncharacterized protein</fullName>
    </submittedName>
</protein>
<evidence type="ECO:0000313" key="1">
    <source>
        <dbReference type="EMBL" id="KAJ1363561.1"/>
    </source>
</evidence>
<sequence>MDEKNCRVDSTTMYASSRTITYTLSGHDKNGCAGQSANLTIVMKTSSSLISASVNARKRNLNFTVSGFTLPVQMTWTTDQGVASQLPGILRSGADVRRFVQRFLAQAVFDVLEQQGRSAGLGDAVTAAILSQPTVNISYQPLQCEIVSVNPDARAPPLLRMAMMMGESCVISGNTVIGICRPPMGRDVCELQPNFMNIVRVPEQHLRVTGIITTTNIIMANWSTQMWQSVVNRVARVLALGPFRTNFSGVFATVSGR</sequence>
<reference evidence="1" key="1">
    <citation type="submission" date="2021-06" db="EMBL/GenBank/DDBJ databases">
        <title>Parelaphostrongylus tenuis whole genome reference sequence.</title>
        <authorList>
            <person name="Garwood T.J."/>
            <person name="Larsen P.A."/>
            <person name="Fountain-Jones N.M."/>
            <person name="Garbe J.R."/>
            <person name="Macchietto M.G."/>
            <person name="Kania S.A."/>
            <person name="Gerhold R.W."/>
            <person name="Richards J.E."/>
            <person name="Wolf T.M."/>
        </authorList>
    </citation>
    <scope>NUCLEOTIDE SEQUENCE</scope>
    <source>
        <strain evidence="1">MNPRO001-30</strain>
        <tissue evidence="1">Meninges</tissue>
    </source>
</reference>
<comment type="caution">
    <text evidence="1">The sequence shown here is derived from an EMBL/GenBank/DDBJ whole genome shotgun (WGS) entry which is preliminary data.</text>
</comment>
<dbReference type="Proteomes" id="UP001196413">
    <property type="component" value="Unassembled WGS sequence"/>
</dbReference>
<keyword evidence="2" id="KW-1185">Reference proteome</keyword>
<gene>
    <name evidence="1" type="ORF">KIN20_023460</name>
</gene>
<dbReference type="AlphaFoldDB" id="A0AAD5N6K1"/>
<evidence type="ECO:0000313" key="2">
    <source>
        <dbReference type="Proteomes" id="UP001196413"/>
    </source>
</evidence>
<dbReference type="EMBL" id="JAHQIW010004752">
    <property type="protein sequence ID" value="KAJ1363561.1"/>
    <property type="molecule type" value="Genomic_DNA"/>
</dbReference>
<name>A0AAD5N6K1_PARTN</name>
<organism evidence="1 2">
    <name type="scientific">Parelaphostrongylus tenuis</name>
    <name type="common">Meningeal worm</name>
    <dbReference type="NCBI Taxonomy" id="148309"/>
    <lineage>
        <taxon>Eukaryota</taxon>
        <taxon>Metazoa</taxon>
        <taxon>Ecdysozoa</taxon>
        <taxon>Nematoda</taxon>
        <taxon>Chromadorea</taxon>
        <taxon>Rhabditida</taxon>
        <taxon>Rhabditina</taxon>
        <taxon>Rhabditomorpha</taxon>
        <taxon>Strongyloidea</taxon>
        <taxon>Metastrongylidae</taxon>
        <taxon>Parelaphostrongylus</taxon>
    </lineage>
</organism>
<accession>A0AAD5N6K1</accession>